<dbReference type="PROSITE" id="PS51779">
    <property type="entry name" value="POTRA"/>
    <property type="match status" value="1"/>
</dbReference>
<keyword evidence="13" id="KW-1185">Reference proteome</keyword>
<dbReference type="InterPro" id="IPR013685">
    <property type="entry name" value="POTRA_FtsQ_type"/>
</dbReference>
<evidence type="ECO:0000313" key="12">
    <source>
        <dbReference type="EMBL" id="MBB5660147.1"/>
    </source>
</evidence>
<dbReference type="HAMAP" id="MF_00911">
    <property type="entry name" value="FtsQ_subfam"/>
    <property type="match status" value="1"/>
</dbReference>
<evidence type="ECO:0000256" key="4">
    <source>
        <dbReference type="ARBA" id="ARBA00022618"/>
    </source>
</evidence>
<dbReference type="GO" id="GO:0005886">
    <property type="term" value="C:plasma membrane"/>
    <property type="evidence" value="ECO:0007669"/>
    <property type="project" value="UniProtKB-SubCell"/>
</dbReference>
<evidence type="ECO:0000259" key="11">
    <source>
        <dbReference type="PROSITE" id="PS51779"/>
    </source>
</evidence>
<evidence type="ECO:0000256" key="3">
    <source>
        <dbReference type="ARBA" id="ARBA00022519"/>
    </source>
</evidence>
<dbReference type="PANTHER" id="PTHR35851">
    <property type="entry name" value="CELL DIVISION PROTEIN FTSQ"/>
    <property type="match status" value="1"/>
</dbReference>
<dbReference type="GO" id="GO:0032153">
    <property type="term" value="C:cell division site"/>
    <property type="evidence" value="ECO:0007669"/>
    <property type="project" value="UniProtKB-UniRule"/>
</dbReference>
<dbReference type="GO" id="GO:0043093">
    <property type="term" value="P:FtsZ-dependent cytokinesis"/>
    <property type="evidence" value="ECO:0007669"/>
    <property type="project" value="UniProtKB-UniRule"/>
</dbReference>
<dbReference type="RefSeq" id="WP_123287611.1">
    <property type="nucleotide sequence ID" value="NZ_JACIJB010000002.1"/>
</dbReference>
<keyword evidence="6 9" id="KW-1133">Transmembrane helix</keyword>
<dbReference type="InterPro" id="IPR034746">
    <property type="entry name" value="POTRA"/>
</dbReference>
<evidence type="ECO:0000313" key="13">
    <source>
        <dbReference type="Proteomes" id="UP000548978"/>
    </source>
</evidence>
<evidence type="ECO:0000256" key="2">
    <source>
        <dbReference type="ARBA" id="ARBA00022475"/>
    </source>
</evidence>
<keyword evidence="4 9" id="KW-0132">Cell division</keyword>
<gene>
    <name evidence="9" type="primary">ftsQ</name>
    <name evidence="12" type="ORF">FHS65_000887</name>
</gene>
<keyword evidence="8 9" id="KW-0131">Cell cycle</keyword>
<evidence type="ECO:0000256" key="5">
    <source>
        <dbReference type="ARBA" id="ARBA00022692"/>
    </source>
</evidence>
<dbReference type="Proteomes" id="UP000548978">
    <property type="component" value="Unassembled WGS sequence"/>
</dbReference>
<dbReference type="AlphaFoldDB" id="A0A7W9A2B7"/>
<dbReference type="GO" id="GO:0090529">
    <property type="term" value="P:cell septum assembly"/>
    <property type="evidence" value="ECO:0007669"/>
    <property type="project" value="InterPro"/>
</dbReference>
<dbReference type="Pfam" id="PF03799">
    <property type="entry name" value="FtsQ_DivIB_C"/>
    <property type="match status" value="1"/>
</dbReference>
<evidence type="ECO:0000256" key="8">
    <source>
        <dbReference type="ARBA" id="ARBA00023306"/>
    </source>
</evidence>
<feature type="region of interest" description="Disordered" evidence="10">
    <location>
        <begin position="1"/>
        <end position="36"/>
    </location>
</feature>
<dbReference type="Pfam" id="PF08478">
    <property type="entry name" value="POTRA_1"/>
    <property type="match status" value="1"/>
</dbReference>
<feature type="transmembrane region" description="Helical" evidence="9">
    <location>
        <begin position="51"/>
        <end position="72"/>
    </location>
</feature>
<evidence type="ECO:0000256" key="7">
    <source>
        <dbReference type="ARBA" id="ARBA00023136"/>
    </source>
</evidence>
<reference evidence="12 13" key="1">
    <citation type="submission" date="2020-08" db="EMBL/GenBank/DDBJ databases">
        <title>Genomic Encyclopedia of Type Strains, Phase IV (KMG-IV): sequencing the most valuable type-strain genomes for metagenomic binning, comparative biology and taxonomic classification.</title>
        <authorList>
            <person name="Goeker M."/>
        </authorList>
    </citation>
    <scope>NUCLEOTIDE SEQUENCE [LARGE SCALE GENOMIC DNA]</scope>
    <source>
        <strain evidence="12 13">DSM 24448</strain>
    </source>
</reference>
<evidence type="ECO:0000256" key="9">
    <source>
        <dbReference type="HAMAP-Rule" id="MF_00911"/>
    </source>
</evidence>
<protein>
    <recommendedName>
        <fullName evidence="9">Cell division protein FtsQ</fullName>
    </recommendedName>
</protein>
<evidence type="ECO:0000256" key="6">
    <source>
        <dbReference type="ARBA" id="ARBA00022989"/>
    </source>
</evidence>
<dbReference type="InterPro" id="IPR005548">
    <property type="entry name" value="Cell_div_FtsQ/DivIB_C"/>
</dbReference>
<feature type="domain" description="POTRA" evidence="11">
    <location>
        <begin position="97"/>
        <end position="165"/>
    </location>
</feature>
<organism evidence="12 13">
    <name type="scientific">Brevundimonas halotolerans</name>
    <dbReference type="NCBI Taxonomy" id="69670"/>
    <lineage>
        <taxon>Bacteria</taxon>
        <taxon>Pseudomonadati</taxon>
        <taxon>Pseudomonadota</taxon>
        <taxon>Alphaproteobacteria</taxon>
        <taxon>Caulobacterales</taxon>
        <taxon>Caulobacteraceae</taxon>
        <taxon>Brevundimonas</taxon>
    </lineage>
</organism>
<keyword evidence="7 9" id="KW-0472">Membrane</keyword>
<evidence type="ECO:0000256" key="1">
    <source>
        <dbReference type="ARBA" id="ARBA00004370"/>
    </source>
</evidence>
<accession>A0A7W9A2B7</accession>
<sequence length="308" mass="32197">MPAVVRGGRRQQGGGASGGRQAPASRGRSGRGKGPAVGIPAKMAAIGRLDLSARAVGISLLVGVLFIGGLMATGARAERVGQSVSDGVDGMVAGMGFRLGRVHVTGASDEAMPAIQAALDVTAGQSMSSLDLDALLEQVRGVSWVKDARVVRLLPGTLMVEVVEHDRLAIWQANGQIAVIDGDGQVIRGADPRQYLHLPLVVGTGAELAAAEILPLIEARPRLRDRTEALIRVDERRWDIRLKDGGLIRLPADGTEAALIQLDALDQRHQLFERGFELVDLKVPGTLGLRPAELAGDLAAAPMVAGGL</sequence>
<keyword evidence="5 9" id="KW-0812">Transmembrane</keyword>
<proteinExistence type="inferred from homology"/>
<keyword evidence="3 9" id="KW-0997">Cell inner membrane</keyword>
<dbReference type="Gene3D" id="3.10.20.310">
    <property type="entry name" value="membrane protein fhac"/>
    <property type="match status" value="1"/>
</dbReference>
<dbReference type="PANTHER" id="PTHR35851:SF1">
    <property type="entry name" value="CELL DIVISION PROTEIN FTSQ"/>
    <property type="match status" value="1"/>
</dbReference>
<dbReference type="InterPro" id="IPR026579">
    <property type="entry name" value="FtsQ"/>
</dbReference>
<comment type="subcellular location">
    <subcellularLocation>
        <location evidence="9">Cell inner membrane</location>
        <topology evidence="9">Single-pass type II membrane protein</topology>
    </subcellularLocation>
    <subcellularLocation>
        <location evidence="1">Membrane</location>
    </subcellularLocation>
    <text evidence="9">Localizes to the division septum.</text>
</comment>
<name>A0A7W9A2B7_9CAUL</name>
<dbReference type="OrthoDB" id="9783091at2"/>
<comment type="caution">
    <text evidence="12">The sequence shown here is derived from an EMBL/GenBank/DDBJ whole genome shotgun (WGS) entry which is preliminary data.</text>
</comment>
<evidence type="ECO:0000256" key="10">
    <source>
        <dbReference type="SAM" id="MobiDB-lite"/>
    </source>
</evidence>
<comment type="function">
    <text evidence="9">Essential cell division protein.</text>
</comment>
<comment type="similarity">
    <text evidence="9">Belongs to the FtsQ/DivIB family. FtsQ subfamily.</text>
</comment>
<keyword evidence="2 9" id="KW-1003">Cell membrane</keyword>
<dbReference type="EMBL" id="JACIJB010000002">
    <property type="protein sequence ID" value="MBB5660147.1"/>
    <property type="molecule type" value="Genomic_DNA"/>
</dbReference>